<accession>A0AA36G8V3</accession>
<reference evidence="2" key="1">
    <citation type="submission" date="2023-06" db="EMBL/GenBank/DDBJ databases">
        <authorList>
            <person name="Delattre M."/>
        </authorList>
    </citation>
    <scope>NUCLEOTIDE SEQUENCE</scope>
    <source>
        <strain evidence="2">AF72</strain>
    </source>
</reference>
<dbReference type="InterPro" id="IPR006149">
    <property type="entry name" value="EB_dom"/>
</dbReference>
<dbReference type="Proteomes" id="UP001177023">
    <property type="component" value="Unassembled WGS sequence"/>
</dbReference>
<protein>
    <recommendedName>
        <fullName evidence="1">EB domain-containing protein</fullName>
    </recommendedName>
</protein>
<proteinExistence type="predicted"/>
<gene>
    <name evidence="2" type="ORF">MSPICULIGERA_LOCUS21608</name>
</gene>
<feature type="domain" description="EB" evidence="1">
    <location>
        <begin position="123"/>
        <end position="168"/>
    </location>
</feature>
<sequence length="301" mass="31715">MFTKEPANIGELFLPLYGACNDYVACVPPAECNAGRCACAAGFQPSGPSCVQGPYLMENTAYAPAPVSIATPYYYVAPSAPVATVVAAPAPIQRIHTHDTTYVRVPVPCCLPAAPESETTTEAVMRDQGLTIAYPGEQCNPALCVGGSTCENGTCVCRKGEEIVNRTCVAVEVPLAEDTTAAPTTTESTTVISTTAVQAIFNDAPDSTSTTTTTAASTTVGRTLGCQQPSCNCDNGFYFNGGCQNYQQQSEQVFRINVVVSPGQSCFNSAQCSRGAYCGQQGVCQCAGNYYQMGRQCVRRR</sequence>
<keyword evidence="3" id="KW-1185">Reference proteome</keyword>
<name>A0AA36G8V3_9BILA</name>
<evidence type="ECO:0000313" key="3">
    <source>
        <dbReference type="Proteomes" id="UP001177023"/>
    </source>
</evidence>
<dbReference type="EMBL" id="CATQJA010002665">
    <property type="protein sequence ID" value="CAJ0583535.1"/>
    <property type="molecule type" value="Genomic_DNA"/>
</dbReference>
<dbReference type="Pfam" id="PF01683">
    <property type="entry name" value="EB"/>
    <property type="match status" value="2"/>
</dbReference>
<evidence type="ECO:0000259" key="1">
    <source>
        <dbReference type="Pfam" id="PF01683"/>
    </source>
</evidence>
<feature type="non-terminal residue" evidence="2">
    <location>
        <position position="1"/>
    </location>
</feature>
<comment type="caution">
    <text evidence="2">The sequence shown here is derived from an EMBL/GenBank/DDBJ whole genome shotgun (WGS) entry which is preliminary data.</text>
</comment>
<organism evidence="2 3">
    <name type="scientific">Mesorhabditis spiculigera</name>
    <dbReference type="NCBI Taxonomy" id="96644"/>
    <lineage>
        <taxon>Eukaryota</taxon>
        <taxon>Metazoa</taxon>
        <taxon>Ecdysozoa</taxon>
        <taxon>Nematoda</taxon>
        <taxon>Chromadorea</taxon>
        <taxon>Rhabditida</taxon>
        <taxon>Rhabditina</taxon>
        <taxon>Rhabditomorpha</taxon>
        <taxon>Rhabditoidea</taxon>
        <taxon>Rhabditidae</taxon>
        <taxon>Mesorhabditinae</taxon>
        <taxon>Mesorhabditis</taxon>
    </lineage>
</organism>
<evidence type="ECO:0000313" key="2">
    <source>
        <dbReference type="EMBL" id="CAJ0583535.1"/>
    </source>
</evidence>
<dbReference type="AlphaFoldDB" id="A0AA36G8V3"/>
<feature type="domain" description="EB" evidence="1">
    <location>
        <begin position="243"/>
        <end position="297"/>
    </location>
</feature>